<name>A0A0R2HWP6_CARDV</name>
<reference evidence="6 7" key="1">
    <citation type="journal article" date="2015" name="Genome Announc.">
        <title>Expanding the biotechnology potential of lactobacilli through comparative genomics of 213 strains and associated genera.</title>
        <authorList>
            <person name="Sun Z."/>
            <person name="Harris H.M."/>
            <person name="McCann A."/>
            <person name="Guo C."/>
            <person name="Argimon S."/>
            <person name="Zhang W."/>
            <person name="Yang X."/>
            <person name="Jeffery I.B."/>
            <person name="Cooney J.C."/>
            <person name="Kagawa T.F."/>
            <person name="Liu W."/>
            <person name="Song Y."/>
            <person name="Salvetti E."/>
            <person name="Wrobel A."/>
            <person name="Rasinkangas P."/>
            <person name="Parkhill J."/>
            <person name="Rea M.C."/>
            <person name="O'Sullivan O."/>
            <person name="Ritari J."/>
            <person name="Douillard F.P."/>
            <person name="Paul Ross R."/>
            <person name="Yang R."/>
            <person name="Briner A.E."/>
            <person name="Felis G.E."/>
            <person name="de Vos W.M."/>
            <person name="Barrangou R."/>
            <person name="Klaenhammer T.R."/>
            <person name="Caufield P.W."/>
            <person name="Cui Y."/>
            <person name="Zhang H."/>
            <person name="O'Toole P.W."/>
        </authorList>
    </citation>
    <scope>NUCLEOTIDE SEQUENCE [LARGE SCALE GENOMIC DNA]</scope>
    <source>
        <strain evidence="6 7">DSM 20623</strain>
    </source>
</reference>
<dbReference type="Gene3D" id="3.40.50.2300">
    <property type="match status" value="1"/>
</dbReference>
<dbReference type="Pfam" id="PF08279">
    <property type="entry name" value="HTH_11"/>
    <property type="match status" value="1"/>
</dbReference>
<dbReference type="EMBL" id="JQBS01000017">
    <property type="protein sequence ID" value="KRN57057.1"/>
    <property type="molecule type" value="Genomic_DNA"/>
</dbReference>
<dbReference type="AlphaFoldDB" id="A0A0R2HWP6"/>
<proteinExistence type="predicted"/>
<keyword evidence="3" id="KW-0804">Transcription</keyword>
<dbReference type="PANTHER" id="PTHR30185">
    <property type="entry name" value="CRYPTIC BETA-GLUCOSIDE BGL OPERON ANTITERMINATOR"/>
    <property type="match status" value="1"/>
</dbReference>
<dbReference type="InterPro" id="IPR013011">
    <property type="entry name" value="PTS_EIIB_2"/>
</dbReference>
<evidence type="ECO:0000256" key="1">
    <source>
        <dbReference type="ARBA" id="ARBA00022737"/>
    </source>
</evidence>
<dbReference type="Gene3D" id="1.10.1790.10">
    <property type="entry name" value="PRD domain"/>
    <property type="match status" value="1"/>
</dbReference>
<dbReference type="InterPro" id="IPR013199">
    <property type="entry name" value="HTH_Mga_DNA-bd_dom"/>
</dbReference>
<evidence type="ECO:0000313" key="7">
    <source>
        <dbReference type="Proteomes" id="UP000051658"/>
    </source>
</evidence>
<dbReference type="PANTHER" id="PTHR30185:SF18">
    <property type="entry name" value="TRANSCRIPTIONAL REGULATOR MTLR"/>
    <property type="match status" value="1"/>
</dbReference>
<dbReference type="SUPFAM" id="SSF46785">
    <property type="entry name" value="Winged helix' DNA-binding domain"/>
    <property type="match status" value="1"/>
</dbReference>
<dbReference type="InterPro" id="IPR011608">
    <property type="entry name" value="PRD"/>
</dbReference>
<dbReference type="GO" id="GO:0008982">
    <property type="term" value="F:protein-N(PI)-phosphohistidine-sugar phosphotransferase activity"/>
    <property type="evidence" value="ECO:0007669"/>
    <property type="project" value="InterPro"/>
</dbReference>
<dbReference type="InterPro" id="IPR013196">
    <property type="entry name" value="HTH_11"/>
</dbReference>
<dbReference type="PATRIC" id="fig|1449336.4.peg.724"/>
<evidence type="ECO:0000256" key="2">
    <source>
        <dbReference type="ARBA" id="ARBA00023015"/>
    </source>
</evidence>
<dbReference type="InterPro" id="IPR036390">
    <property type="entry name" value="WH_DNA-bd_sf"/>
</dbReference>
<feature type="domain" description="PTS EIIB type-2" evidence="4">
    <location>
        <begin position="459"/>
        <end position="549"/>
    </location>
</feature>
<organism evidence="6 7">
    <name type="scientific">Carnobacterium divergens DSM 20623</name>
    <dbReference type="NCBI Taxonomy" id="1449336"/>
    <lineage>
        <taxon>Bacteria</taxon>
        <taxon>Bacillati</taxon>
        <taxon>Bacillota</taxon>
        <taxon>Bacilli</taxon>
        <taxon>Lactobacillales</taxon>
        <taxon>Carnobacteriaceae</taxon>
        <taxon>Carnobacterium</taxon>
    </lineage>
</organism>
<dbReference type="eggNOG" id="COG3711">
    <property type="taxonomic scope" value="Bacteria"/>
</dbReference>
<dbReference type="PROSITE" id="PS51099">
    <property type="entry name" value="PTS_EIIB_TYPE_2"/>
    <property type="match status" value="1"/>
</dbReference>
<keyword evidence="1" id="KW-0677">Repeat</keyword>
<comment type="caution">
    <text evidence="6">The sequence shown here is derived from an EMBL/GenBank/DDBJ whole genome shotgun (WGS) entry which is preliminary data.</text>
</comment>
<evidence type="ECO:0000256" key="3">
    <source>
        <dbReference type="ARBA" id="ARBA00023163"/>
    </source>
</evidence>
<keyword evidence="2" id="KW-0805">Transcription regulation</keyword>
<dbReference type="InterPro" id="IPR036634">
    <property type="entry name" value="PRD_sf"/>
</dbReference>
<gene>
    <name evidence="6" type="ORF">IV74_GL000707</name>
</gene>
<evidence type="ECO:0000259" key="4">
    <source>
        <dbReference type="PROSITE" id="PS51099"/>
    </source>
</evidence>
<feature type="domain" description="PRD" evidence="5">
    <location>
        <begin position="348"/>
        <end position="455"/>
    </location>
</feature>
<evidence type="ECO:0000313" key="6">
    <source>
        <dbReference type="EMBL" id="KRN57057.1"/>
    </source>
</evidence>
<accession>A0A0R2HWP6</accession>
<dbReference type="InterPro" id="IPR036388">
    <property type="entry name" value="WH-like_DNA-bd_sf"/>
</dbReference>
<sequence>MQELKKENKKTALIQVQSSTIVFQLGYRYILNVKGFNKVLKKKGLSKMQLSKRQIKIILALLDLENAITTKELAEQFQMSIRTIKYDLDAIKTWFTKKGSLLCTQRNKGIWLDVTDSKRIELKNELLQVERYELYPDQEIRIHQMITILCLQTTYLTTQQLADDLKVSKSTIVADLEKLEQVLMSYQLQLIRKNYFGYTIVGAENQIRLLLEFIIQKEITDYDIYNIMNVITNPTEESNHQLKLAIHSQMQQIYQVTLFEMSKIVNQEVLEQFNYSEILSIILRVTIATARMNINHTIESYKILPNQELLEKKKELPFLLMRQVFSSYEFPILEDEYIYIFSDVLMAYEEHNIADLTRQMIAFVSEKEEVAFNGDQQLFTNLFAHLSLKLHKKYLFVNEYNPFTEDIKQRYPSLFQTISDACQKEISKSVSIINDSFISYIALHFLVSFEKLTINQTIVRIVYICSTGLGVTSLIQQRIMEEVPNVEIASFASVLKVKEVLQEVEPDLVVSIFPLEDIQLPFVKVNPIPTKSDIATIRKMVEGILQGNPNKTTTKFLASKGKPSQNGIEEESRELILMGFLVYEELIKLFNQRIQEEYEAAFLLHVYMMVHRIYFQSQYENEGNVAPDSLLNYQEEVAEIESIMAKNKLPINKAEITALLQYLTI</sequence>
<dbReference type="GO" id="GO:0006355">
    <property type="term" value="P:regulation of DNA-templated transcription"/>
    <property type="evidence" value="ECO:0007669"/>
    <property type="project" value="InterPro"/>
</dbReference>
<dbReference type="Pfam" id="PF08280">
    <property type="entry name" value="HTH_Mga"/>
    <property type="match status" value="1"/>
</dbReference>
<dbReference type="SUPFAM" id="SSF63520">
    <property type="entry name" value="PTS-regulatory domain, PRD"/>
    <property type="match status" value="1"/>
</dbReference>
<dbReference type="InterPro" id="IPR050661">
    <property type="entry name" value="BglG_antiterminators"/>
</dbReference>
<dbReference type="CDD" id="cd05568">
    <property type="entry name" value="PTS_IIB_bgl_like"/>
    <property type="match status" value="1"/>
</dbReference>
<dbReference type="Gene3D" id="1.10.10.10">
    <property type="entry name" value="Winged helix-like DNA-binding domain superfamily/Winged helix DNA-binding domain"/>
    <property type="match status" value="2"/>
</dbReference>
<dbReference type="Pfam" id="PF00874">
    <property type="entry name" value="PRD"/>
    <property type="match status" value="1"/>
</dbReference>
<protein>
    <submittedName>
        <fullName evidence="6">MtlR transcriptional regulator</fullName>
    </submittedName>
</protein>
<dbReference type="GO" id="GO:0009401">
    <property type="term" value="P:phosphoenolpyruvate-dependent sugar phosphotransferase system"/>
    <property type="evidence" value="ECO:0007669"/>
    <property type="project" value="InterPro"/>
</dbReference>
<dbReference type="Proteomes" id="UP000051658">
    <property type="component" value="Unassembled WGS sequence"/>
</dbReference>
<evidence type="ECO:0000259" key="5">
    <source>
        <dbReference type="PROSITE" id="PS51372"/>
    </source>
</evidence>
<dbReference type="PROSITE" id="PS51372">
    <property type="entry name" value="PRD_2"/>
    <property type="match status" value="1"/>
</dbReference>
<keyword evidence="7" id="KW-1185">Reference proteome</keyword>